<feature type="transmembrane region" description="Helical" evidence="1">
    <location>
        <begin position="26"/>
        <end position="47"/>
    </location>
</feature>
<keyword evidence="1" id="KW-1133">Transmembrane helix</keyword>
<gene>
    <name evidence="2" type="ORF">ACFQKB_13715</name>
</gene>
<comment type="caution">
    <text evidence="2">The sequence shown here is derived from an EMBL/GenBank/DDBJ whole genome shotgun (WGS) entry which is preliminary data.</text>
</comment>
<sequence length="231" mass="25175">MIAGSRLPESLPLIAPSAVWSEHLPVFNGVVVGFVALVAVGIVWTVVSDGRRKERLRTHAAELGWRPVAVSGSMPEPVAEAARSRRAKLVFATEQPYAIWLVWHQWSERSAANSDGPSKTRNLTRYFLSLGAEYPDVEVVRRTSIGALFMPVRGVGTGDLAFDKRFLVRGPGEHEAARLLTPAIREAMTDGRAPAWEISSGVLISAYSDAPTPQNLQPRADALTDLARMLP</sequence>
<organism evidence="2 3">
    <name type="scientific">Actinomadura yumaensis</name>
    <dbReference type="NCBI Taxonomy" id="111807"/>
    <lineage>
        <taxon>Bacteria</taxon>
        <taxon>Bacillati</taxon>
        <taxon>Actinomycetota</taxon>
        <taxon>Actinomycetes</taxon>
        <taxon>Streptosporangiales</taxon>
        <taxon>Thermomonosporaceae</taxon>
        <taxon>Actinomadura</taxon>
    </lineage>
</organism>
<protein>
    <submittedName>
        <fullName evidence="2">Uncharacterized protein</fullName>
    </submittedName>
</protein>
<evidence type="ECO:0000256" key="1">
    <source>
        <dbReference type="SAM" id="Phobius"/>
    </source>
</evidence>
<reference evidence="3" key="1">
    <citation type="journal article" date="2019" name="Int. J. Syst. Evol. Microbiol.">
        <title>The Global Catalogue of Microorganisms (GCM) 10K type strain sequencing project: providing services to taxonomists for standard genome sequencing and annotation.</title>
        <authorList>
            <consortium name="The Broad Institute Genomics Platform"/>
            <consortium name="The Broad Institute Genome Sequencing Center for Infectious Disease"/>
            <person name="Wu L."/>
            <person name="Ma J."/>
        </authorList>
    </citation>
    <scope>NUCLEOTIDE SEQUENCE [LARGE SCALE GENOMIC DNA]</scope>
    <source>
        <strain evidence="3">JCM 3369</strain>
    </source>
</reference>
<evidence type="ECO:0000313" key="2">
    <source>
        <dbReference type="EMBL" id="MFC6880819.1"/>
    </source>
</evidence>
<keyword evidence="1" id="KW-0812">Transmembrane</keyword>
<name>A0ABW2CGH3_9ACTN</name>
<dbReference type="EMBL" id="JBHSXS010000006">
    <property type="protein sequence ID" value="MFC6880819.1"/>
    <property type="molecule type" value="Genomic_DNA"/>
</dbReference>
<dbReference type="Proteomes" id="UP001596380">
    <property type="component" value="Unassembled WGS sequence"/>
</dbReference>
<dbReference type="RefSeq" id="WP_160826308.1">
    <property type="nucleotide sequence ID" value="NZ_JBHSXE010000001.1"/>
</dbReference>
<keyword evidence="1" id="KW-0472">Membrane</keyword>
<accession>A0ABW2CGH3</accession>
<keyword evidence="3" id="KW-1185">Reference proteome</keyword>
<evidence type="ECO:0000313" key="3">
    <source>
        <dbReference type="Proteomes" id="UP001596380"/>
    </source>
</evidence>
<proteinExistence type="predicted"/>